<dbReference type="InterPro" id="IPR051783">
    <property type="entry name" value="NAD(P)-dependent_oxidoreduct"/>
</dbReference>
<dbReference type="OrthoDB" id="10262413at2759"/>
<evidence type="ECO:0000313" key="1">
    <source>
        <dbReference type="EMBL" id="EQL02846.1"/>
    </source>
</evidence>
<organism evidence="1 2">
    <name type="scientific">Ophiocordyceps sinensis (strain Co18 / CGMCC 3.14243)</name>
    <name type="common">Yarsagumba caterpillar fungus</name>
    <name type="synonym">Hirsutella sinensis</name>
    <dbReference type="NCBI Taxonomy" id="911162"/>
    <lineage>
        <taxon>Eukaryota</taxon>
        <taxon>Fungi</taxon>
        <taxon>Dikarya</taxon>
        <taxon>Ascomycota</taxon>
        <taxon>Pezizomycotina</taxon>
        <taxon>Sordariomycetes</taxon>
        <taxon>Hypocreomycetidae</taxon>
        <taxon>Hypocreales</taxon>
        <taxon>Ophiocordycipitaceae</taxon>
        <taxon>Ophiocordyceps</taxon>
    </lineage>
</organism>
<dbReference type="HOGENOM" id="CLU_007383_12_2_1"/>
<name>T5AKA7_OPHSC</name>
<dbReference type="PANTHER" id="PTHR48079:SF6">
    <property type="entry name" value="NAD(P)-BINDING DOMAIN-CONTAINING PROTEIN-RELATED"/>
    <property type="match status" value="1"/>
</dbReference>
<protein>
    <submittedName>
        <fullName evidence="1">NAD(P)-binding domain protein</fullName>
    </submittedName>
</protein>
<dbReference type="GO" id="GO:0004029">
    <property type="term" value="F:aldehyde dehydrogenase (NAD+) activity"/>
    <property type="evidence" value="ECO:0007669"/>
    <property type="project" value="TreeGrafter"/>
</dbReference>
<sequence length="271" mass="29549">MAIKIFLQVPPSSYIGGTALDYIIKAHPEYEYALLVRDERRAAPIQARYPNVKFVCGSIEDAAVLETAAAEADVVVHTADSSDNLAAAAAIAKGLKDGHATDRPGYWIHTSGAAILSWYDTEHERLGDAPLPEQTYRDIDDIERIIDLPDAAFHRRVDKVVLAANSDAVRTAIVCPSTIYGPGEGAVNTRSGQVPDLVKVTLIMGFAPIIGEGMTEWGHVHIRDLGDLFVKLVEASQDASRQENPDVFGPRAYFFAENGTHLWADVARWIA</sequence>
<gene>
    <name evidence="1" type="ORF">OCS_01437</name>
</gene>
<dbReference type="AlphaFoldDB" id="T5AKA7"/>
<evidence type="ECO:0000313" key="2">
    <source>
        <dbReference type="Proteomes" id="UP000019374"/>
    </source>
</evidence>
<reference evidence="1 2" key="1">
    <citation type="journal article" date="2013" name="Chin. Sci. Bull.">
        <title>Genome survey uncovers the secrets of sex and lifestyle in caterpillar fungus.</title>
        <authorList>
            <person name="Hu X."/>
            <person name="Zhang Y."/>
            <person name="Xiao G."/>
            <person name="Zheng P."/>
            <person name="Xia Y."/>
            <person name="Zhang X."/>
            <person name="St Leger R.J."/>
            <person name="Liu X."/>
            <person name="Wang C."/>
        </authorList>
    </citation>
    <scope>NUCLEOTIDE SEQUENCE [LARGE SCALE GENOMIC DNA]</scope>
    <source>
        <strain evidence="2">Co18 / CGMCC 3.14243</strain>
        <tissue evidence="1">Fruit-body</tissue>
    </source>
</reference>
<dbReference type="GO" id="GO:0005737">
    <property type="term" value="C:cytoplasm"/>
    <property type="evidence" value="ECO:0007669"/>
    <property type="project" value="TreeGrafter"/>
</dbReference>
<proteinExistence type="predicted"/>
<dbReference type="PANTHER" id="PTHR48079">
    <property type="entry name" value="PROTEIN YEEZ"/>
    <property type="match status" value="1"/>
</dbReference>
<dbReference type="Gene3D" id="3.40.50.720">
    <property type="entry name" value="NAD(P)-binding Rossmann-like Domain"/>
    <property type="match status" value="1"/>
</dbReference>
<dbReference type="SUPFAM" id="SSF51735">
    <property type="entry name" value="NAD(P)-binding Rossmann-fold domains"/>
    <property type="match status" value="1"/>
</dbReference>
<dbReference type="Proteomes" id="UP000019374">
    <property type="component" value="Unassembled WGS sequence"/>
</dbReference>
<dbReference type="EMBL" id="KE652261">
    <property type="protein sequence ID" value="EQL02846.1"/>
    <property type="molecule type" value="Genomic_DNA"/>
</dbReference>
<dbReference type="InterPro" id="IPR036291">
    <property type="entry name" value="NAD(P)-bd_dom_sf"/>
</dbReference>
<accession>T5AKA7</accession>
<dbReference type="eggNOG" id="KOG1502">
    <property type="taxonomic scope" value="Eukaryota"/>
</dbReference>